<evidence type="ECO:0000313" key="5">
    <source>
        <dbReference type="EMBL" id="OCT15123.1"/>
    </source>
</evidence>
<dbReference type="GO" id="GO:0003700">
    <property type="term" value="F:DNA-binding transcription factor activity"/>
    <property type="evidence" value="ECO:0007669"/>
    <property type="project" value="InterPro"/>
</dbReference>
<keyword evidence="3" id="KW-0804">Transcription</keyword>
<dbReference type="InterPro" id="IPR003313">
    <property type="entry name" value="AraC-bd"/>
</dbReference>
<dbReference type="PANTHER" id="PTHR43280:SF2">
    <property type="entry name" value="HTH-TYPE TRANSCRIPTIONAL REGULATOR EXSA"/>
    <property type="match status" value="1"/>
</dbReference>
<dbReference type="InterPro" id="IPR037923">
    <property type="entry name" value="HTH-like"/>
</dbReference>
<dbReference type="OrthoDB" id="2237754at2"/>
<reference evidence="6" key="1">
    <citation type="submission" date="2016-05" db="EMBL/GenBank/DDBJ databases">
        <title>Paenibacillus oryzae. sp. nov., isolated from the rice root.</title>
        <authorList>
            <person name="Zhang J."/>
            <person name="Zhang X."/>
        </authorList>
    </citation>
    <scope>NUCLEOTIDE SEQUENCE [LARGE SCALE GENOMIC DNA]</scope>
    <source>
        <strain evidence="6">KCTC13222</strain>
    </source>
</reference>
<dbReference type="Pfam" id="PF02311">
    <property type="entry name" value="AraC_binding"/>
    <property type="match status" value="1"/>
</dbReference>
<dbReference type="Proteomes" id="UP000093309">
    <property type="component" value="Unassembled WGS sequence"/>
</dbReference>
<dbReference type="STRING" id="512399.A8709_13515"/>
<dbReference type="GO" id="GO:0043565">
    <property type="term" value="F:sequence-specific DNA binding"/>
    <property type="evidence" value="ECO:0007669"/>
    <property type="project" value="InterPro"/>
</dbReference>
<feature type="domain" description="HTH araC/xylS-type" evidence="4">
    <location>
        <begin position="179"/>
        <end position="277"/>
    </location>
</feature>
<dbReference type="PRINTS" id="PR00032">
    <property type="entry name" value="HTHARAC"/>
</dbReference>
<evidence type="ECO:0000256" key="3">
    <source>
        <dbReference type="ARBA" id="ARBA00023163"/>
    </source>
</evidence>
<dbReference type="EMBL" id="LYPC01000014">
    <property type="protein sequence ID" value="OCT15123.1"/>
    <property type="molecule type" value="Genomic_DNA"/>
</dbReference>
<gene>
    <name evidence="5" type="ORF">A8709_13515</name>
</gene>
<dbReference type="PROSITE" id="PS01124">
    <property type="entry name" value="HTH_ARAC_FAMILY_2"/>
    <property type="match status" value="1"/>
</dbReference>
<proteinExistence type="predicted"/>
<organism evidence="5 6">
    <name type="scientific">Paenibacillus pectinilyticus</name>
    <dbReference type="NCBI Taxonomy" id="512399"/>
    <lineage>
        <taxon>Bacteria</taxon>
        <taxon>Bacillati</taxon>
        <taxon>Bacillota</taxon>
        <taxon>Bacilli</taxon>
        <taxon>Bacillales</taxon>
        <taxon>Paenibacillaceae</taxon>
        <taxon>Paenibacillus</taxon>
    </lineage>
</organism>
<name>A0A1C1A3I9_9BACL</name>
<keyword evidence="1" id="KW-0805">Transcription regulation</keyword>
<keyword evidence="6" id="KW-1185">Reference proteome</keyword>
<evidence type="ECO:0000256" key="1">
    <source>
        <dbReference type="ARBA" id="ARBA00023015"/>
    </source>
</evidence>
<dbReference type="SMART" id="SM00342">
    <property type="entry name" value="HTH_ARAC"/>
    <property type="match status" value="1"/>
</dbReference>
<dbReference type="PANTHER" id="PTHR43280">
    <property type="entry name" value="ARAC-FAMILY TRANSCRIPTIONAL REGULATOR"/>
    <property type="match status" value="1"/>
</dbReference>
<dbReference type="InterPro" id="IPR020449">
    <property type="entry name" value="Tscrpt_reg_AraC-type_HTH"/>
</dbReference>
<dbReference type="Pfam" id="PF12833">
    <property type="entry name" value="HTH_18"/>
    <property type="match status" value="1"/>
</dbReference>
<evidence type="ECO:0000313" key="6">
    <source>
        <dbReference type="Proteomes" id="UP000093309"/>
    </source>
</evidence>
<accession>A0A1C1A3I9</accession>
<dbReference type="AlphaFoldDB" id="A0A1C1A3I9"/>
<dbReference type="RefSeq" id="WP_065852033.1">
    <property type="nucleotide sequence ID" value="NZ_LYPC01000014.1"/>
</dbReference>
<keyword evidence="2" id="KW-0238">DNA-binding</keyword>
<dbReference type="Gene3D" id="1.10.10.60">
    <property type="entry name" value="Homeodomain-like"/>
    <property type="match status" value="2"/>
</dbReference>
<sequence>MVNSFGFRYTNEDHHLFKLVSIGHEIRRDARYHWDGMKREGSGVIFQFTLKGTGRLRIGEEQMEMGKHQALWVQIPSDHAYWYPPDAVEPWEFIWIRFEGIRGEGLRKELIGLHSNVITLPPEALPITLLWKLYEDVNHKQIGDRFDLSLRIYEWLLALQRFLQSKEAVSQHEIPASYRKVASHIDHHYASDLSLDHLAEVAGLNKYYLCKMFPLYYHVSTMDYLRNRRIEKAAELLQNPHLSIKEIASRSGYHEVGYFGKVFHKMMGMSPSSYRENAGRHEDFLRLLE</sequence>
<dbReference type="SUPFAM" id="SSF46689">
    <property type="entry name" value="Homeodomain-like"/>
    <property type="match status" value="2"/>
</dbReference>
<evidence type="ECO:0000256" key="2">
    <source>
        <dbReference type="ARBA" id="ARBA00023125"/>
    </source>
</evidence>
<evidence type="ECO:0000259" key="4">
    <source>
        <dbReference type="PROSITE" id="PS01124"/>
    </source>
</evidence>
<comment type="caution">
    <text evidence="5">The sequence shown here is derived from an EMBL/GenBank/DDBJ whole genome shotgun (WGS) entry which is preliminary data.</text>
</comment>
<dbReference type="InterPro" id="IPR018060">
    <property type="entry name" value="HTH_AraC"/>
</dbReference>
<dbReference type="InterPro" id="IPR009057">
    <property type="entry name" value="Homeodomain-like_sf"/>
</dbReference>
<protein>
    <recommendedName>
        <fullName evidence="4">HTH araC/xylS-type domain-containing protein</fullName>
    </recommendedName>
</protein>
<dbReference type="SUPFAM" id="SSF51215">
    <property type="entry name" value="Regulatory protein AraC"/>
    <property type="match status" value="1"/>
</dbReference>